<evidence type="ECO:0000313" key="3">
    <source>
        <dbReference type="EMBL" id="CAJ0940578.1"/>
    </source>
</evidence>
<comment type="caution">
    <text evidence="3">The sequence shown here is derived from an EMBL/GenBank/DDBJ whole genome shotgun (WGS) entry which is preliminary data.</text>
</comment>
<dbReference type="InterPro" id="IPR009686">
    <property type="entry name" value="Senescence/spartin_C"/>
</dbReference>
<evidence type="ECO:0000259" key="2">
    <source>
        <dbReference type="SMART" id="SM00745"/>
    </source>
</evidence>
<dbReference type="SMART" id="SM00745">
    <property type="entry name" value="MIT"/>
    <property type="match status" value="1"/>
</dbReference>
<dbReference type="SUPFAM" id="SSF116846">
    <property type="entry name" value="MIT domain"/>
    <property type="match status" value="1"/>
</dbReference>
<dbReference type="Pfam" id="PF06911">
    <property type="entry name" value="Senescence"/>
    <property type="match status" value="1"/>
</dbReference>
<dbReference type="Gene3D" id="1.20.58.80">
    <property type="entry name" value="Phosphotransferase system, lactose/cellobiose-type IIA subunit"/>
    <property type="match status" value="1"/>
</dbReference>
<feature type="compositionally biased region" description="Pro residues" evidence="1">
    <location>
        <begin position="163"/>
        <end position="173"/>
    </location>
</feature>
<sequence length="637" mass="69254">MEVGELTPLGILGPGHIWEEQDVKTLQVMEKQPLAEMQDNALIRSIEEEYRKAFVYINKGLNTDETGYKEEARNYYKQGQEHLIRGLSVSLQGPECIGPAWDAARQMQGKMRETLENVNTRLNILQQSMSGPPANPPAVGTSTPVPTVYPSLPPKVKEKPERPTPPTLPPFPSEPVNGVSYIAQNSGAAMDPHLAGVSAPPAYTPQATDGHYTVSYGTESGEHSIFGDEFYAMPTQPPPVQSLGVDAEELILIPRGVQIFYVTPDGLVSAPSYPGYLRIIKFMDTSSEMDPNRPPAFLQTASCTVYNDTPSSSLKTHGSPGSYVGVVLSAELPAADLELFEDLMKQMSDLRIQAGEASGEVIDLTRTIHVISMPEPEPTPREKEEQATWSEKVAQGILQGASWLSWGLVKGAELTEKAIHKGATKLREHIQPEDKPMEVSPTVAKGLNVAKQATGGAVKVSQFLVDGVCAVASCVGRELGPHVKKHGSKLLPESLKKDKDGKSPLDGAMVVAASGVQGMFMATKMIFCDVWRSTSHKFFLFLFKGFATVWQGLEHAAKNVTKSVASETVHTVKYKYGKDAGHATDDAVNSAINVGVTALNIDHLGIKAIVKKTAKETSHVILDEYKLKEKRDKKDPH</sequence>
<dbReference type="Proteomes" id="UP001176940">
    <property type="component" value="Unassembled WGS sequence"/>
</dbReference>
<dbReference type="InterPro" id="IPR036181">
    <property type="entry name" value="MIT_dom_sf"/>
</dbReference>
<accession>A0ABN9LIQ2</accession>
<dbReference type="PANTHER" id="PTHR21068">
    <property type="entry name" value="SPARTIN"/>
    <property type="match status" value="1"/>
</dbReference>
<dbReference type="InterPro" id="IPR007330">
    <property type="entry name" value="MIT_dom"/>
</dbReference>
<evidence type="ECO:0000256" key="1">
    <source>
        <dbReference type="SAM" id="MobiDB-lite"/>
    </source>
</evidence>
<feature type="domain" description="MIT" evidence="2">
    <location>
        <begin position="46"/>
        <end position="124"/>
    </location>
</feature>
<evidence type="ECO:0000313" key="4">
    <source>
        <dbReference type="Proteomes" id="UP001176940"/>
    </source>
</evidence>
<proteinExistence type="predicted"/>
<organism evidence="3 4">
    <name type="scientific">Ranitomeya imitator</name>
    <name type="common">mimic poison frog</name>
    <dbReference type="NCBI Taxonomy" id="111125"/>
    <lineage>
        <taxon>Eukaryota</taxon>
        <taxon>Metazoa</taxon>
        <taxon>Chordata</taxon>
        <taxon>Craniata</taxon>
        <taxon>Vertebrata</taxon>
        <taxon>Euteleostomi</taxon>
        <taxon>Amphibia</taxon>
        <taxon>Batrachia</taxon>
        <taxon>Anura</taxon>
        <taxon>Neobatrachia</taxon>
        <taxon>Hyloidea</taxon>
        <taxon>Dendrobatidae</taxon>
        <taxon>Dendrobatinae</taxon>
        <taxon>Ranitomeya</taxon>
    </lineage>
</organism>
<reference evidence="3" key="1">
    <citation type="submission" date="2023-07" db="EMBL/GenBank/DDBJ databases">
        <authorList>
            <person name="Stuckert A."/>
        </authorList>
    </citation>
    <scope>NUCLEOTIDE SEQUENCE</scope>
</reference>
<feature type="region of interest" description="Disordered" evidence="1">
    <location>
        <begin position="153"/>
        <end position="175"/>
    </location>
</feature>
<dbReference type="CDD" id="cd02679">
    <property type="entry name" value="MIT_spastin"/>
    <property type="match status" value="1"/>
</dbReference>
<protein>
    <recommendedName>
        <fullName evidence="2">MIT domain-containing protein</fullName>
    </recommendedName>
</protein>
<dbReference type="EMBL" id="CAUEEQ010017571">
    <property type="protein sequence ID" value="CAJ0940578.1"/>
    <property type="molecule type" value="Genomic_DNA"/>
</dbReference>
<dbReference type="PANTHER" id="PTHR21068:SF43">
    <property type="entry name" value="SPARTIN"/>
    <property type="match status" value="1"/>
</dbReference>
<gene>
    <name evidence="3" type="ORF">RIMI_LOCUS8735586</name>
</gene>
<name>A0ABN9LIQ2_9NEOB</name>
<dbReference type="InterPro" id="IPR045036">
    <property type="entry name" value="Spartin-like"/>
</dbReference>
<keyword evidence="4" id="KW-1185">Reference proteome</keyword>